<dbReference type="GO" id="GO:0006283">
    <property type="term" value="P:transcription-coupled nucleotide-excision repair"/>
    <property type="evidence" value="ECO:0007669"/>
    <property type="project" value="TreeGrafter"/>
</dbReference>
<dbReference type="PANTHER" id="PTHR45629:SF7">
    <property type="entry name" value="DNA EXCISION REPAIR PROTEIN ERCC-6-RELATED"/>
    <property type="match status" value="1"/>
</dbReference>
<dbReference type="SMART" id="SM00487">
    <property type="entry name" value="DEXDc"/>
    <property type="match status" value="1"/>
</dbReference>
<proteinExistence type="predicted"/>
<feature type="compositionally biased region" description="Basic and acidic residues" evidence="4">
    <location>
        <begin position="23"/>
        <end position="39"/>
    </location>
</feature>
<feature type="region of interest" description="Disordered" evidence="4">
    <location>
        <begin position="142"/>
        <end position="173"/>
    </location>
</feature>
<feature type="domain" description="Helicase ATP-binding" evidence="5">
    <location>
        <begin position="442"/>
        <end position="637"/>
    </location>
</feature>
<dbReference type="SMART" id="SM00490">
    <property type="entry name" value="HELICc"/>
    <property type="match status" value="1"/>
</dbReference>
<dbReference type="Pfam" id="PF00271">
    <property type="entry name" value="Helicase_C"/>
    <property type="match status" value="1"/>
</dbReference>
<keyword evidence="3" id="KW-0067">ATP-binding</keyword>
<accession>A0A9P4MK35</accession>
<feature type="compositionally biased region" description="Polar residues" evidence="4">
    <location>
        <begin position="1124"/>
        <end position="1133"/>
    </location>
</feature>
<dbReference type="GO" id="GO:0005524">
    <property type="term" value="F:ATP binding"/>
    <property type="evidence" value="ECO:0007669"/>
    <property type="project" value="InterPro"/>
</dbReference>
<dbReference type="InterPro" id="IPR014001">
    <property type="entry name" value="Helicase_ATP-bd"/>
</dbReference>
<feature type="region of interest" description="Disordered" evidence="4">
    <location>
        <begin position="381"/>
        <end position="417"/>
    </location>
</feature>
<feature type="compositionally biased region" description="Basic and acidic residues" evidence="4">
    <location>
        <begin position="403"/>
        <end position="417"/>
    </location>
</feature>
<sequence length="1250" mass="140131">MSTSKDTAELVPSLSDSPSRNGQVHEEKISDEPNEHAYDDDADEETRLAALGAGTRDQDDLERDIGRQADALLTEQADERDNKRLEKTRTDRARLEGQILRLERKLTAFGSKPVKDRYRAEIANYEAQIRNLDKDLEQIAKRIEERHRGEDGYSNTTSGDGNNRQPGESQRDFLIRTGKITPFSKMAGPLVRTSSNLTDVMLDAEEEGDVEGNDNDEETSLVEAPRSHRNLIRPGFDDVDEADRRAINEALAEFADDRPSKRRRIQTGGEARVHREVKARRPDDDDDDNTASDDEFRPNAVAESSEDDGEQGDSSVLDEDDANLEMKMSTPGLKKRRRGKRATVGQSQLEDLTGLDDGNEDVYMSRLESWSRRRNAARKHARAAIKDGNTALEDVDQDDGDEEWHKPHPTRSDAEYDDGFRIPGDIFPSLFDYQKTGVQWLWELYSQQVGGIVGDEMGLGKTIQIISFIAALHYSKKLTKPVIVVCPATVMQQWVNEFHQWWPPLRVSILHASGSGMLDLKRENTSEYNLEEMDFSGSRARSSKGEKAATRIVNKVKRDGHVLVTTYTGLQTYAEQLIPVDWGYAVLDEGHKIRNPNTAITIYCKELRTHNRIILSGTPMQNNLTELWSLFDFVFPMRLGTLVNFRQQFEFPIKQGGYANASNLQVETAMKCAETLKDTISPYLLQRFKIDVASDLPKKSERVLFCKLTKLQRDAYEFFLSSEEMRSIMAGKRQALYGVDILRKICNHPDLVEHKTLSIKEGYNYGNPTKSGKMQVVKALLEIWKKNGHKTLLFAQHRIMLDILQIFVASMPGFRFCRMDGNTSVKDRQALVDEFNNDPDLHVFLLTTKVGGLGVNLTGADRVIIYDPDWNPSTDVQARERAWRLGQKREVEIYRLMTAGTIEEKIYHRQIFKQFLTNKILRDPKQRQTFQMRDLHDLFTLGEANEGQTETGTLFRGTEVNFDKQDSASQNPEDALSSSGSINDKKNDTSDIIGISHQENFEAPDEAPDPETGEKATKDDRMLSTIFARSGVQSALSHDEIINGRKVLKADEEIISREAKRVAAAAARELQKAGETARSLAPGTVTWTGTYGSGGRPESPRPSTRGGFGSARGGRGGGPSSASVLANLSSRQNAAPAGTRFSRTGTPASGSEAEVQPKGKEFLALIRDYLLAHGGKAYTKMLIDHFNRFCGTPQRTAEFKEMLKKIAYLEKAEVAGTRGRMRGRATAGAEGRGKWVLREEYRPKNAGGSG</sequence>
<dbReference type="Gene3D" id="3.40.50.300">
    <property type="entry name" value="P-loop containing nucleotide triphosphate hydrolases"/>
    <property type="match status" value="1"/>
</dbReference>
<keyword evidence="8" id="KW-1185">Reference proteome</keyword>
<feature type="compositionally biased region" description="Gly residues" evidence="4">
    <location>
        <begin position="1106"/>
        <end position="1119"/>
    </location>
</feature>
<dbReference type="InterPro" id="IPR001650">
    <property type="entry name" value="Helicase_C-like"/>
</dbReference>
<dbReference type="GO" id="GO:0016787">
    <property type="term" value="F:hydrolase activity"/>
    <property type="evidence" value="ECO:0007669"/>
    <property type="project" value="UniProtKB-KW"/>
</dbReference>
<feature type="region of interest" description="Disordered" evidence="4">
    <location>
        <begin position="962"/>
        <end position="1021"/>
    </location>
</feature>
<feature type="compositionally biased region" description="Basic and acidic residues" evidence="4">
    <location>
        <begin position="142"/>
        <end position="151"/>
    </location>
</feature>
<evidence type="ECO:0000259" key="6">
    <source>
        <dbReference type="PROSITE" id="PS51194"/>
    </source>
</evidence>
<feature type="region of interest" description="Disordered" evidence="4">
    <location>
        <begin position="255"/>
        <end position="358"/>
    </location>
</feature>
<name>A0A9P4MK35_9PEZI</name>
<dbReference type="InterPro" id="IPR050496">
    <property type="entry name" value="SNF2_RAD54_helicase_repair"/>
</dbReference>
<dbReference type="GO" id="GO:0008094">
    <property type="term" value="F:ATP-dependent activity, acting on DNA"/>
    <property type="evidence" value="ECO:0007669"/>
    <property type="project" value="TreeGrafter"/>
</dbReference>
<dbReference type="SUPFAM" id="SSF52540">
    <property type="entry name" value="P-loop containing nucleoside triphosphate hydrolases"/>
    <property type="match status" value="2"/>
</dbReference>
<feature type="compositionally biased region" description="Polar residues" evidence="4">
    <location>
        <begin position="967"/>
        <end position="982"/>
    </location>
</feature>
<feature type="compositionally biased region" description="Basic and acidic residues" evidence="4">
    <location>
        <begin position="271"/>
        <end position="283"/>
    </location>
</feature>
<evidence type="ECO:0000256" key="1">
    <source>
        <dbReference type="ARBA" id="ARBA00022741"/>
    </source>
</evidence>
<dbReference type="InterPro" id="IPR038718">
    <property type="entry name" value="SNF2-like_sf"/>
</dbReference>
<feature type="region of interest" description="Disordered" evidence="4">
    <location>
        <begin position="70"/>
        <end position="89"/>
    </location>
</feature>
<dbReference type="FunFam" id="3.40.50.10810:FF:000039">
    <property type="entry name" value="DNA repair protein Rhp26/Rad26"/>
    <property type="match status" value="1"/>
</dbReference>
<feature type="region of interest" description="Disordered" evidence="4">
    <location>
        <begin position="201"/>
        <end position="240"/>
    </location>
</feature>
<feature type="compositionally biased region" description="Basic and acidic residues" evidence="4">
    <location>
        <begin position="77"/>
        <end position="89"/>
    </location>
</feature>
<dbReference type="Pfam" id="PF00176">
    <property type="entry name" value="SNF2-rel_dom"/>
    <property type="match status" value="1"/>
</dbReference>
<evidence type="ECO:0000256" key="3">
    <source>
        <dbReference type="ARBA" id="ARBA00022840"/>
    </source>
</evidence>
<reference evidence="7" key="1">
    <citation type="journal article" date="2020" name="Stud. Mycol.">
        <title>101 Dothideomycetes genomes: a test case for predicting lifestyles and emergence of pathogens.</title>
        <authorList>
            <person name="Haridas S."/>
            <person name="Albert R."/>
            <person name="Binder M."/>
            <person name="Bloem J."/>
            <person name="Labutti K."/>
            <person name="Salamov A."/>
            <person name="Andreopoulos B."/>
            <person name="Baker S."/>
            <person name="Barry K."/>
            <person name="Bills G."/>
            <person name="Bluhm B."/>
            <person name="Cannon C."/>
            <person name="Castanera R."/>
            <person name="Culley D."/>
            <person name="Daum C."/>
            <person name="Ezra D."/>
            <person name="Gonzalez J."/>
            <person name="Henrissat B."/>
            <person name="Kuo A."/>
            <person name="Liang C."/>
            <person name="Lipzen A."/>
            <person name="Lutzoni F."/>
            <person name="Magnuson J."/>
            <person name="Mondo S."/>
            <person name="Nolan M."/>
            <person name="Ohm R."/>
            <person name="Pangilinan J."/>
            <person name="Park H.-J."/>
            <person name="Ramirez L."/>
            <person name="Alfaro M."/>
            <person name="Sun H."/>
            <person name="Tritt A."/>
            <person name="Yoshinaga Y."/>
            <person name="Zwiers L.-H."/>
            <person name="Turgeon B."/>
            <person name="Goodwin S."/>
            <person name="Spatafora J."/>
            <person name="Crous P."/>
            <person name="Grigoriev I."/>
        </authorList>
    </citation>
    <scope>NUCLEOTIDE SEQUENCE</scope>
    <source>
        <strain evidence="7">CBS 260.36</strain>
    </source>
</reference>
<gene>
    <name evidence="7" type="ORF">K461DRAFT_274031</name>
</gene>
<dbReference type="InterPro" id="IPR000330">
    <property type="entry name" value="SNF2_N"/>
</dbReference>
<dbReference type="EMBL" id="ML996081">
    <property type="protein sequence ID" value="KAF2157800.1"/>
    <property type="molecule type" value="Genomic_DNA"/>
</dbReference>
<feature type="compositionally biased region" description="Acidic residues" evidence="4">
    <location>
        <begin position="1002"/>
        <end position="1011"/>
    </location>
</feature>
<dbReference type="InterPro" id="IPR027417">
    <property type="entry name" value="P-loop_NTPase"/>
</dbReference>
<evidence type="ECO:0000313" key="7">
    <source>
        <dbReference type="EMBL" id="KAF2157800.1"/>
    </source>
</evidence>
<dbReference type="CDD" id="cd22254">
    <property type="entry name" value="CSB_WHD"/>
    <property type="match status" value="1"/>
</dbReference>
<keyword evidence="2" id="KW-0378">Hydrolase</keyword>
<protein>
    <recommendedName>
        <fullName evidence="9">DNA repair and recombination protein RAD26</fullName>
    </recommendedName>
</protein>
<feature type="domain" description="Helicase C-terminal" evidence="6">
    <location>
        <begin position="775"/>
        <end position="936"/>
    </location>
</feature>
<dbReference type="CDD" id="cd18793">
    <property type="entry name" value="SF2_C_SNF"/>
    <property type="match status" value="1"/>
</dbReference>
<dbReference type="PROSITE" id="PS51192">
    <property type="entry name" value="HELICASE_ATP_BIND_1"/>
    <property type="match status" value="1"/>
</dbReference>
<comment type="caution">
    <text evidence="7">The sequence shown here is derived from an EMBL/GenBank/DDBJ whole genome shotgun (WGS) entry which is preliminary data.</text>
</comment>
<feature type="compositionally biased region" description="Acidic residues" evidence="4">
    <location>
        <begin position="304"/>
        <end position="323"/>
    </location>
</feature>
<dbReference type="GO" id="GO:0005634">
    <property type="term" value="C:nucleus"/>
    <property type="evidence" value="ECO:0007669"/>
    <property type="project" value="TreeGrafter"/>
</dbReference>
<dbReference type="PROSITE" id="PS51194">
    <property type="entry name" value="HELICASE_CTER"/>
    <property type="match status" value="1"/>
</dbReference>
<dbReference type="AlphaFoldDB" id="A0A9P4MK35"/>
<evidence type="ECO:0000256" key="4">
    <source>
        <dbReference type="SAM" id="MobiDB-lite"/>
    </source>
</evidence>
<keyword evidence="1" id="KW-0547">Nucleotide-binding</keyword>
<evidence type="ECO:0000256" key="2">
    <source>
        <dbReference type="ARBA" id="ARBA00022801"/>
    </source>
</evidence>
<organism evidence="7 8">
    <name type="scientific">Myriangium duriaei CBS 260.36</name>
    <dbReference type="NCBI Taxonomy" id="1168546"/>
    <lineage>
        <taxon>Eukaryota</taxon>
        <taxon>Fungi</taxon>
        <taxon>Dikarya</taxon>
        <taxon>Ascomycota</taxon>
        <taxon>Pezizomycotina</taxon>
        <taxon>Dothideomycetes</taxon>
        <taxon>Dothideomycetidae</taxon>
        <taxon>Myriangiales</taxon>
        <taxon>Myriangiaceae</taxon>
        <taxon>Myriangium</taxon>
    </lineage>
</organism>
<dbReference type="Gene3D" id="3.40.50.10810">
    <property type="entry name" value="Tandem AAA-ATPase domain"/>
    <property type="match status" value="1"/>
</dbReference>
<evidence type="ECO:0000259" key="5">
    <source>
        <dbReference type="PROSITE" id="PS51192"/>
    </source>
</evidence>
<feature type="compositionally biased region" description="Acidic residues" evidence="4">
    <location>
        <begin position="393"/>
        <end position="402"/>
    </location>
</feature>
<feature type="compositionally biased region" description="Polar residues" evidence="4">
    <location>
        <begin position="153"/>
        <end position="168"/>
    </location>
</feature>
<feature type="compositionally biased region" description="Acidic residues" evidence="4">
    <location>
        <begin position="284"/>
        <end position="293"/>
    </location>
</feature>
<dbReference type="Proteomes" id="UP000799439">
    <property type="component" value="Unassembled WGS sequence"/>
</dbReference>
<feature type="compositionally biased region" description="Basic and acidic residues" evidence="4">
    <location>
        <begin position="1012"/>
        <end position="1021"/>
    </location>
</feature>
<evidence type="ECO:0008006" key="9">
    <source>
        <dbReference type="Google" id="ProtNLM"/>
    </source>
</evidence>
<feature type="compositionally biased region" description="Acidic residues" evidence="4">
    <location>
        <begin position="202"/>
        <end position="220"/>
    </location>
</feature>
<dbReference type="InterPro" id="IPR049730">
    <property type="entry name" value="SNF2/RAD54-like_C"/>
</dbReference>
<feature type="region of interest" description="Disordered" evidence="4">
    <location>
        <begin position="1"/>
        <end position="42"/>
    </location>
</feature>
<dbReference type="CDD" id="cd18000">
    <property type="entry name" value="DEXHc_ERCC6"/>
    <property type="match status" value="1"/>
</dbReference>
<dbReference type="OrthoDB" id="413460at2759"/>
<feature type="region of interest" description="Disordered" evidence="4">
    <location>
        <begin position="1083"/>
        <end position="1157"/>
    </location>
</feature>
<dbReference type="PANTHER" id="PTHR45629">
    <property type="entry name" value="SNF2/RAD54 FAMILY MEMBER"/>
    <property type="match status" value="1"/>
</dbReference>
<evidence type="ECO:0000313" key="8">
    <source>
        <dbReference type="Proteomes" id="UP000799439"/>
    </source>
</evidence>